<evidence type="ECO:0000256" key="1">
    <source>
        <dbReference type="SAM" id="SignalP"/>
    </source>
</evidence>
<dbReference type="InterPro" id="IPR015943">
    <property type="entry name" value="WD40/YVTN_repeat-like_dom_sf"/>
</dbReference>
<accession>A0AAW9QNC9</accession>
<gene>
    <name evidence="2" type="ORF">V0288_06040</name>
</gene>
<dbReference type="PANTHER" id="PTHR47199">
    <property type="entry name" value="PHOTOSYSTEM II STABILITY/ASSEMBLY FACTOR HCF136, CHLOROPLASTIC"/>
    <property type="match status" value="1"/>
</dbReference>
<dbReference type="CDD" id="cd15482">
    <property type="entry name" value="Sialidase_non-viral"/>
    <property type="match status" value="1"/>
</dbReference>
<organism evidence="2 3">
    <name type="scientific">Pannus brasiliensis CCIBt3594</name>
    <dbReference type="NCBI Taxonomy" id="1427578"/>
    <lineage>
        <taxon>Bacteria</taxon>
        <taxon>Bacillati</taxon>
        <taxon>Cyanobacteriota</taxon>
        <taxon>Cyanophyceae</taxon>
        <taxon>Oscillatoriophycideae</taxon>
        <taxon>Chroococcales</taxon>
        <taxon>Microcystaceae</taxon>
        <taxon>Pannus</taxon>
    </lineage>
</organism>
<dbReference type="RefSeq" id="WP_332864137.1">
    <property type="nucleotide sequence ID" value="NZ_JBAFSM010000009.1"/>
</dbReference>
<protein>
    <recommendedName>
        <fullName evidence="4">Photosynthesis system II assembly factor Ycf48/Hcf136-like domain-containing protein</fullName>
    </recommendedName>
</protein>
<name>A0AAW9QNC9_9CHRO</name>
<dbReference type="AlphaFoldDB" id="A0AAW9QNC9"/>
<keyword evidence="1" id="KW-0732">Signal</keyword>
<proteinExistence type="predicted"/>
<dbReference type="Gene3D" id="2.130.10.10">
    <property type="entry name" value="YVTN repeat-like/Quinoprotein amine dehydrogenase"/>
    <property type="match status" value="2"/>
</dbReference>
<comment type="caution">
    <text evidence="2">The sequence shown here is derived from an EMBL/GenBank/DDBJ whole genome shotgun (WGS) entry which is preliminary data.</text>
</comment>
<evidence type="ECO:0000313" key="3">
    <source>
        <dbReference type="Proteomes" id="UP001328733"/>
    </source>
</evidence>
<reference evidence="2 3" key="1">
    <citation type="submission" date="2024-01" db="EMBL/GenBank/DDBJ databases">
        <title>Genomic insights into the taxonomy and metabolism of the cyanobacterium Pannus brasiliensis CCIBt3594.</title>
        <authorList>
            <person name="Machado M."/>
            <person name="Botero N.B."/>
            <person name="Andreote A.P.D."/>
            <person name="Feitosa A.M.T."/>
            <person name="Popin R."/>
            <person name="Sivonen K."/>
            <person name="Fiore M.F."/>
        </authorList>
    </citation>
    <scope>NUCLEOTIDE SEQUENCE [LARGE SCALE GENOMIC DNA]</scope>
    <source>
        <strain evidence="2 3">CCIBt3594</strain>
    </source>
</reference>
<dbReference type="SUPFAM" id="SSF110296">
    <property type="entry name" value="Oligoxyloglucan reducing end-specific cellobiohydrolase"/>
    <property type="match status" value="2"/>
</dbReference>
<evidence type="ECO:0008006" key="4">
    <source>
        <dbReference type="Google" id="ProtNLM"/>
    </source>
</evidence>
<keyword evidence="3" id="KW-1185">Reference proteome</keyword>
<feature type="chain" id="PRO_5043790900" description="Photosynthesis system II assembly factor Ycf48/Hcf136-like domain-containing protein" evidence="1">
    <location>
        <begin position="24"/>
        <end position="422"/>
    </location>
</feature>
<feature type="signal peptide" evidence="1">
    <location>
        <begin position="1"/>
        <end position="23"/>
    </location>
</feature>
<dbReference type="Proteomes" id="UP001328733">
    <property type="component" value="Unassembled WGS sequence"/>
</dbReference>
<sequence length="422" mass="46702">MKNSRNLLIFSLFGIGIALTANGATVIAVPTTDIPRLEIPSRFTTIRTGRDAKFPIETAREERSTTILQESRLKMLDPDNGWSWGYKEGNFQLQKTRDGGRTWQVVPLPVEPPRFNADSDGGTVAVNFPNRRDGWIGWIDPRKSSLIALATEDGGQRWKTATAPVPDTASIVNGIEFVNPNRGWVVLSSSYGVSGTRKFLLSTENGGKEWKDLTRDNFLPYAGTIVNLKFVNETDGWLTIGDPSSSAVRLWKTTDGGKTWGDRSGSLPIPPEYRAMSAFFVEAPVFSPPADRQGILPVTFYAGNQRHPVLYLTENRGETWIPIPMKRLENALVNGKGSPAFFLNASDGWTLKNGTLYRTGNSGKTWSVIPSRTLSSALKNYPRIEQMQFVNPQVGWLMVSSSDTDRSRLLKTTDGGVTWAIL</sequence>
<dbReference type="PANTHER" id="PTHR47199:SF2">
    <property type="entry name" value="PHOTOSYSTEM II STABILITY_ASSEMBLY FACTOR HCF136, CHLOROPLASTIC"/>
    <property type="match status" value="1"/>
</dbReference>
<evidence type="ECO:0000313" key="2">
    <source>
        <dbReference type="EMBL" id="MEG3436675.1"/>
    </source>
</evidence>
<dbReference type="EMBL" id="JBAFSM010000009">
    <property type="protein sequence ID" value="MEG3436675.1"/>
    <property type="molecule type" value="Genomic_DNA"/>
</dbReference>